<organism evidence="2 3">
    <name type="scientific">Streptomyces phage Success</name>
    <dbReference type="NCBI Taxonomy" id="2999013"/>
    <lineage>
        <taxon>Viruses</taxon>
        <taxon>Duplodnaviria</taxon>
        <taxon>Heunggongvirae</taxon>
        <taxon>Uroviricota</taxon>
        <taxon>Caudoviricetes</taxon>
        <taxon>Successvirus</taxon>
        <taxon>Successvirus success</taxon>
    </lineage>
</organism>
<dbReference type="Proteomes" id="UP001163413">
    <property type="component" value="Segment"/>
</dbReference>
<dbReference type="KEGG" id="vg:80020260"/>
<keyword evidence="3" id="KW-1185">Reference proteome</keyword>
<name>A0A9E8M5Y7_9CAUD</name>
<feature type="transmembrane region" description="Helical" evidence="1">
    <location>
        <begin position="34"/>
        <end position="51"/>
    </location>
</feature>
<evidence type="ECO:0000313" key="3">
    <source>
        <dbReference type="Proteomes" id="UP001163413"/>
    </source>
</evidence>
<dbReference type="EMBL" id="OP751148">
    <property type="protein sequence ID" value="WAB08847.1"/>
    <property type="molecule type" value="Genomic_DNA"/>
</dbReference>
<proteinExistence type="predicted"/>
<dbReference type="RefSeq" id="YP_010755592.1">
    <property type="nucleotide sequence ID" value="NC_073472.1"/>
</dbReference>
<keyword evidence="1" id="KW-0812">Transmembrane</keyword>
<evidence type="ECO:0000313" key="2">
    <source>
        <dbReference type="EMBL" id="WAB08847.1"/>
    </source>
</evidence>
<reference evidence="2" key="1">
    <citation type="submission" date="2022-10" db="EMBL/GenBank/DDBJ databases">
        <authorList>
            <person name="Roth M.A."/>
            <person name="Wohlstadter N.E."/>
            <person name="Arguedas X."/>
            <person name="Leighton H.R."/>
            <person name="Msuya J.A."/>
            <person name="Pravda N."/>
            <person name="Shaffer C.D."/>
            <person name="Weston-Hafer K.A."/>
            <person name="Russell D.A."/>
            <person name="Jacobs-Sera D."/>
            <person name="Hatfull G.F."/>
        </authorList>
    </citation>
    <scope>NUCLEOTIDE SEQUENCE</scope>
</reference>
<gene>
    <name evidence="2" type="primary">68</name>
    <name evidence="2" type="ORF">SEA_SUCCESS_68</name>
</gene>
<keyword evidence="1" id="KW-0472">Membrane</keyword>
<evidence type="ECO:0000256" key="1">
    <source>
        <dbReference type="SAM" id="Phobius"/>
    </source>
</evidence>
<sequence>MKDFISKHGVRVYSVLAALVPALVLVWPSVPWEALVAASAGLLGVGVVAASHEDTKTLRALYKDSPFEAELRGESGEVTRP</sequence>
<feature type="transmembrane region" description="Helical" evidence="1">
    <location>
        <begin position="12"/>
        <end position="28"/>
    </location>
</feature>
<accession>A0A9E8M5Y7</accession>
<keyword evidence="1" id="KW-1133">Transmembrane helix</keyword>
<protein>
    <submittedName>
        <fullName evidence="2">Membrane protein</fullName>
    </submittedName>
</protein>
<dbReference type="GeneID" id="80020260"/>